<dbReference type="EMBL" id="CAJJDO010000031">
    <property type="protein sequence ID" value="CAD8158380.1"/>
    <property type="molecule type" value="Genomic_DNA"/>
</dbReference>
<name>A0A8S1U155_9CILI</name>
<comment type="caution">
    <text evidence="2">The sequence shown here is derived from an EMBL/GenBank/DDBJ whole genome shotgun (WGS) entry which is preliminary data.</text>
</comment>
<proteinExistence type="predicted"/>
<sequence>MMILVKMQKRDSNQQRKIKRSQNKKPSTRGCEQSFEDIKFIDKFK</sequence>
<feature type="compositionally biased region" description="Basic residues" evidence="1">
    <location>
        <begin position="16"/>
        <end position="27"/>
    </location>
</feature>
<evidence type="ECO:0000256" key="1">
    <source>
        <dbReference type="SAM" id="MobiDB-lite"/>
    </source>
</evidence>
<gene>
    <name evidence="2" type="ORF">PPENT_87.1.T0310310</name>
</gene>
<organism evidence="2 3">
    <name type="scientific">Paramecium pentaurelia</name>
    <dbReference type="NCBI Taxonomy" id="43138"/>
    <lineage>
        <taxon>Eukaryota</taxon>
        <taxon>Sar</taxon>
        <taxon>Alveolata</taxon>
        <taxon>Ciliophora</taxon>
        <taxon>Intramacronucleata</taxon>
        <taxon>Oligohymenophorea</taxon>
        <taxon>Peniculida</taxon>
        <taxon>Parameciidae</taxon>
        <taxon>Paramecium</taxon>
    </lineage>
</organism>
<keyword evidence="3" id="KW-1185">Reference proteome</keyword>
<reference evidence="2" key="1">
    <citation type="submission" date="2021-01" db="EMBL/GenBank/DDBJ databases">
        <authorList>
            <consortium name="Genoscope - CEA"/>
            <person name="William W."/>
        </authorList>
    </citation>
    <scope>NUCLEOTIDE SEQUENCE</scope>
</reference>
<dbReference type="Proteomes" id="UP000689195">
    <property type="component" value="Unassembled WGS sequence"/>
</dbReference>
<protein>
    <submittedName>
        <fullName evidence="2">Uncharacterized protein</fullName>
    </submittedName>
</protein>
<dbReference type="AlphaFoldDB" id="A0A8S1U155"/>
<feature type="region of interest" description="Disordered" evidence="1">
    <location>
        <begin position="1"/>
        <end position="32"/>
    </location>
</feature>
<evidence type="ECO:0000313" key="3">
    <source>
        <dbReference type="Proteomes" id="UP000689195"/>
    </source>
</evidence>
<evidence type="ECO:0000313" key="2">
    <source>
        <dbReference type="EMBL" id="CAD8158380.1"/>
    </source>
</evidence>
<accession>A0A8S1U155</accession>